<reference evidence="2" key="1">
    <citation type="journal article" date="2013" name="Genome Biol.">
        <title>Comparative genomics of the core and accessory genomes of 48 Sinorhizobium strains comprising five genospecies.</title>
        <authorList>
            <person name="Sugawara M."/>
            <person name="Epstein B."/>
            <person name="Badgley B.D."/>
            <person name="Unno T."/>
            <person name="Xu L."/>
            <person name="Reese J."/>
            <person name="Gyaneshwar P."/>
            <person name="Denny R."/>
            <person name="Mudge J."/>
            <person name="Bharti A.K."/>
            <person name="Farmer A.D."/>
            <person name="May G.D."/>
            <person name="Woodward J.E."/>
            <person name="Medigue C."/>
            <person name="Vallenet D."/>
            <person name="Lajus A."/>
            <person name="Rouy Z."/>
            <person name="Martinez-Vaz B."/>
            <person name="Tiffin P."/>
            <person name="Young N.D."/>
            <person name="Sadowsky M.J."/>
        </authorList>
    </citation>
    <scope>NUCLEOTIDE SEQUENCE</scope>
    <source>
        <strain evidence="2">M30</strain>
    </source>
</reference>
<protein>
    <submittedName>
        <fullName evidence="2">Uncharacterized protein</fullName>
    </submittedName>
</protein>
<dbReference type="AlphaFoldDB" id="A0A6A7ZJB0"/>
<proteinExistence type="predicted"/>
<gene>
    <name evidence="2" type="ORF">GHK45_03420</name>
</gene>
<accession>A0A6A7ZJB0</accession>
<feature type="compositionally biased region" description="Basic and acidic residues" evidence="1">
    <location>
        <begin position="117"/>
        <end position="131"/>
    </location>
</feature>
<organism evidence="2">
    <name type="scientific">Rhizobium meliloti</name>
    <name type="common">Ensifer meliloti</name>
    <name type="synonym">Sinorhizobium meliloti</name>
    <dbReference type="NCBI Taxonomy" id="382"/>
    <lineage>
        <taxon>Bacteria</taxon>
        <taxon>Pseudomonadati</taxon>
        <taxon>Pseudomonadota</taxon>
        <taxon>Alphaproteobacteria</taxon>
        <taxon>Hyphomicrobiales</taxon>
        <taxon>Rhizobiaceae</taxon>
        <taxon>Sinorhizobium/Ensifer group</taxon>
        <taxon>Sinorhizobium</taxon>
    </lineage>
</organism>
<sequence length="146" mass="16165">MRETTSGWPCRHPNAGISLPIAEFLFGSQWSNRRTQFVDKASPCSCSNGRDPKRPGFVRSTRSAVLRGPGLCERGADPAVGRHTRLPKVGIASHNRNKRAGGHIFVCDAIGEPGDAESCRNQKEQQIESRQRRPLAHVSRETHCRP</sequence>
<name>A0A6A7ZJB0_RHIML</name>
<comment type="caution">
    <text evidence="2">The sequence shown here is derived from an EMBL/GenBank/DDBJ whole genome shotgun (WGS) entry which is preliminary data.</text>
</comment>
<evidence type="ECO:0000313" key="2">
    <source>
        <dbReference type="EMBL" id="MQW02900.1"/>
    </source>
</evidence>
<feature type="region of interest" description="Disordered" evidence="1">
    <location>
        <begin position="117"/>
        <end position="146"/>
    </location>
</feature>
<dbReference type="EMBL" id="WISP01000030">
    <property type="protein sequence ID" value="MQW02900.1"/>
    <property type="molecule type" value="Genomic_DNA"/>
</dbReference>
<evidence type="ECO:0000256" key="1">
    <source>
        <dbReference type="SAM" id="MobiDB-lite"/>
    </source>
</evidence>